<dbReference type="PANTHER" id="PTHR23517:SF3">
    <property type="entry name" value="INTEGRAL MEMBRANE TRANSPORT PROTEIN"/>
    <property type="match status" value="1"/>
</dbReference>
<keyword evidence="2" id="KW-0813">Transport</keyword>
<dbReference type="EMBL" id="UYIG01000123">
    <property type="protein sequence ID" value="VDG28740.1"/>
    <property type="molecule type" value="Genomic_DNA"/>
</dbReference>
<evidence type="ECO:0000256" key="5">
    <source>
        <dbReference type="ARBA" id="ARBA00022989"/>
    </source>
</evidence>
<reference evidence="10 11" key="1">
    <citation type="submission" date="2018-11" db="EMBL/GenBank/DDBJ databases">
        <authorList>
            <person name="Wuyts S."/>
        </authorList>
    </citation>
    <scope>NUCLEOTIDE SEQUENCE [LARGE SCALE GENOMIC DNA]</scope>
    <source>
        <strain evidence="10">Lactobacillus mudanjiangensis AMBF249</strain>
    </source>
</reference>
<name>A0A660DZV9_9LACO</name>
<feature type="signal peptide" evidence="8">
    <location>
        <begin position="1"/>
        <end position="29"/>
    </location>
</feature>
<feature type="transmembrane region" description="Helical" evidence="7">
    <location>
        <begin position="359"/>
        <end position="383"/>
    </location>
</feature>
<comment type="subcellular location">
    <subcellularLocation>
        <location evidence="1">Cell membrane</location>
        <topology evidence="1">Multi-pass membrane protein</topology>
    </subcellularLocation>
</comment>
<proteinExistence type="predicted"/>
<gene>
    <name evidence="10" type="ORF">MUDAN_MDHGFNIF_03146</name>
</gene>
<sequence>MQKSQSKSFKLMLLSLSLMLMIAPNIAAAIPLMAKTFGNQSASAVETLSTIPNLGIIFGIFCGAPLNLRIGAKRTILVGLAIAFITGVLPVFITNYPIILIARLLLGFGIGLFNSLAISLISHYYRGDELATMMGFQSAFQSLGSSVMSFAVSYLIIFGWHATFLIYAIALPIFIAFLIGMTNENTAKTATQPKVTHHQRLNLSVILISVLTLALYVFFMVVTVQLATLVTTKNLGTAAQASAVLGGFTLVSMLVGLGYGKVYQQLTHWVLPLGLVIMAAGFLGVSQGATLMMVTLATMIIGVGFAITIPYIYTLVNTQAPTGSENLASSVMLVMTNIGVFISPTVVNALAKLTGLTGVTGTMSICAIGLLILSLLTLASTYWQHQHTAVALKK</sequence>
<dbReference type="AlphaFoldDB" id="A0A660DZV9"/>
<feature type="transmembrane region" description="Helical" evidence="7">
    <location>
        <begin position="239"/>
        <end position="259"/>
    </location>
</feature>
<keyword evidence="4 7" id="KW-0812">Transmembrane</keyword>
<dbReference type="InterPro" id="IPR036259">
    <property type="entry name" value="MFS_trans_sf"/>
</dbReference>
<feature type="transmembrane region" description="Helical" evidence="7">
    <location>
        <begin position="51"/>
        <end position="68"/>
    </location>
</feature>
<feature type="chain" id="PRO_5024936762" description="Major facilitator superfamily (MFS) profile domain-containing protein" evidence="8">
    <location>
        <begin position="30"/>
        <end position="394"/>
    </location>
</feature>
<dbReference type="Pfam" id="PF07690">
    <property type="entry name" value="MFS_1"/>
    <property type="match status" value="1"/>
</dbReference>
<dbReference type="PROSITE" id="PS50850">
    <property type="entry name" value="MFS"/>
    <property type="match status" value="1"/>
</dbReference>
<keyword evidence="8" id="KW-0732">Signal</keyword>
<evidence type="ECO:0000259" key="9">
    <source>
        <dbReference type="PROSITE" id="PS50850"/>
    </source>
</evidence>
<dbReference type="SUPFAM" id="SSF103473">
    <property type="entry name" value="MFS general substrate transporter"/>
    <property type="match status" value="1"/>
</dbReference>
<keyword evidence="5 7" id="KW-1133">Transmembrane helix</keyword>
<dbReference type="Proteomes" id="UP000289996">
    <property type="component" value="Unassembled WGS sequence"/>
</dbReference>
<dbReference type="InterPro" id="IPR050171">
    <property type="entry name" value="MFS_Transporters"/>
</dbReference>
<protein>
    <recommendedName>
        <fullName evidence="9">Major facilitator superfamily (MFS) profile domain-containing protein</fullName>
    </recommendedName>
</protein>
<dbReference type="GO" id="GO:0005886">
    <property type="term" value="C:plasma membrane"/>
    <property type="evidence" value="ECO:0007669"/>
    <property type="project" value="UniProtKB-SubCell"/>
</dbReference>
<evidence type="ECO:0000256" key="7">
    <source>
        <dbReference type="SAM" id="Phobius"/>
    </source>
</evidence>
<keyword evidence="6 7" id="KW-0472">Membrane</keyword>
<feature type="transmembrane region" description="Helical" evidence="7">
    <location>
        <begin position="75"/>
        <end position="93"/>
    </location>
</feature>
<organism evidence="10 11">
    <name type="scientific">Lactiplantibacillus mudanjiangensis</name>
    <dbReference type="NCBI Taxonomy" id="1296538"/>
    <lineage>
        <taxon>Bacteria</taxon>
        <taxon>Bacillati</taxon>
        <taxon>Bacillota</taxon>
        <taxon>Bacilli</taxon>
        <taxon>Lactobacillales</taxon>
        <taxon>Lactobacillaceae</taxon>
        <taxon>Lactiplantibacillus</taxon>
    </lineage>
</organism>
<evidence type="ECO:0000313" key="10">
    <source>
        <dbReference type="EMBL" id="VDG28740.1"/>
    </source>
</evidence>
<feature type="transmembrane region" description="Helical" evidence="7">
    <location>
        <begin position="203"/>
        <end position="227"/>
    </location>
</feature>
<evidence type="ECO:0000256" key="8">
    <source>
        <dbReference type="SAM" id="SignalP"/>
    </source>
</evidence>
<feature type="transmembrane region" description="Helical" evidence="7">
    <location>
        <begin position="291"/>
        <end position="315"/>
    </location>
</feature>
<evidence type="ECO:0000256" key="3">
    <source>
        <dbReference type="ARBA" id="ARBA00022475"/>
    </source>
</evidence>
<keyword evidence="3" id="KW-1003">Cell membrane</keyword>
<evidence type="ECO:0000256" key="1">
    <source>
        <dbReference type="ARBA" id="ARBA00004651"/>
    </source>
</evidence>
<dbReference type="RefSeq" id="WP_165444370.1">
    <property type="nucleotide sequence ID" value="NZ_BJDY01000002.1"/>
</dbReference>
<feature type="transmembrane region" description="Helical" evidence="7">
    <location>
        <begin position="327"/>
        <end position="347"/>
    </location>
</feature>
<dbReference type="Gene3D" id="1.20.1250.20">
    <property type="entry name" value="MFS general substrate transporter like domains"/>
    <property type="match status" value="1"/>
</dbReference>
<dbReference type="PANTHER" id="PTHR23517">
    <property type="entry name" value="RESISTANCE PROTEIN MDTM, PUTATIVE-RELATED-RELATED"/>
    <property type="match status" value="1"/>
</dbReference>
<dbReference type="GO" id="GO:0022857">
    <property type="term" value="F:transmembrane transporter activity"/>
    <property type="evidence" value="ECO:0007669"/>
    <property type="project" value="InterPro"/>
</dbReference>
<evidence type="ECO:0000313" key="11">
    <source>
        <dbReference type="Proteomes" id="UP000289996"/>
    </source>
</evidence>
<feature type="transmembrane region" description="Helical" evidence="7">
    <location>
        <begin position="164"/>
        <end position="182"/>
    </location>
</feature>
<evidence type="ECO:0000256" key="6">
    <source>
        <dbReference type="ARBA" id="ARBA00023136"/>
    </source>
</evidence>
<keyword evidence="11" id="KW-1185">Reference proteome</keyword>
<accession>A0A660DZV9</accession>
<dbReference type="InterPro" id="IPR020846">
    <property type="entry name" value="MFS_dom"/>
</dbReference>
<evidence type="ECO:0000256" key="4">
    <source>
        <dbReference type="ARBA" id="ARBA00022692"/>
    </source>
</evidence>
<evidence type="ECO:0000256" key="2">
    <source>
        <dbReference type="ARBA" id="ARBA00022448"/>
    </source>
</evidence>
<feature type="domain" description="Major facilitator superfamily (MFS) profile" evidence="9">
    <location>
        <begin position="1"/>
        <end position="382"/>
    </location>
</feature>
<feature type="transmembrane region" description="Helical" evidence="7">
    <location>
        <begin position="139"/>
        <end position="158"/>
    </location>
</feature>
<feature type="transmembrane region" description="Helical" evidence="7">
    <location>
        <begin position="99"/>
        <end position="118"/>
    </location>
</feature>
<feature type="transmembrane region" description="Helical" evidence="7">
    <location>
        <begin position="266"/>
        <end position="285"/>
    </location>
</feature>
<dbReference type="InterPro" id="IPR011701">
    <property type="entry name" value="MFS"/>
</dbReference>